<dbReference type="InterPro" id="IPR023139">
    <property type="entry name" value="PBDC1-like_dom_sf"/>
</dbReference>
<dbReference type="AlphaFoldDB" id="A0A9P7K693"/>
<sequence length="171" mass="19979">MAGKFDPQNAQNLMEIEKQFAVKAVEQAQTYWNLLEKVAPRELKLTAIDDEIYNHTIEFFPELSENDHAKLTKIDEDWMKSDDGKKRWRTFIQAYEKKVKDHNFGCLIRTDARQEYGETNTIFVTRMQFYAYEIARNRLGLNDAAHEIAKEEAAKEAAKKEKESKKKKGGK</sequence>
<proteinExistence type="predicted"/>
<organism evidence="3 4">
    <name type="scientific">Sphagnurus paluster</name>
    <dbReference type="NCBI Taxonomy" id="117069"/>
    <lineage>
        <taxon>Eukaryota</taxon>
        <taxon>Fungi</taxon>
        <taxon>Dikarya</taxon>
        <taxon>Basidiomycota</taxon>
        <taxon>Agaricomycotina</taxon>
        <taxon>Agaricomycetes</taxon>
        <taxon>Agaricomycetidae</taxon>
        <taxon>Agaricales</taxon>
        <taxon>Tricholomatineae</taxon>
        <taxon>Lyophyllaceae</taxon>
        <taxon>Sphagnurus</taxon>
    </lineage>
</organism>
<comment type="caution">
    <text evidence="3">The sequence shown here is derived from an EMBL/GenBank/DDBJ whole genome shotgun (WGS) entry which is preliminary data.</text>
</comment>
<keyword evidence="4" id="KW-1185">Reference proteome</keyword>
<dbReference type="Proteomes" id="UP000717328">
    <property type="component" value="Unassembled WGS sequence"/>
</dbReference>
<keyword evidence="1" id="KW-0175">Coiled coil</keyword>
<evidence type="ECO:0000256" key="1">
    <source>
        <dbReference type="SAM" id="Coils"/>
    </source>
</evidence>
<gene>
    <name evidence="3" type="ORF">H0H81_003686</name>
</gene>
<feature type="domain" description="Polysaccharide biosynthesis" evidence="2">
    <location>
        <begin position="16"/>
        <end position="146"/>
    </location>
</feature>
<dbReference type="OrthoDB" id="10248897at2759"/>
<dbReference type="InterPro" id="IPR021148">
    <property type="entry name" value="Polysacc_synth_dom"/>
</dbReference>
<dbReference type="Pfam" id="PF04669">
    <property type="entry name" value="PBDC1"/>
    <property type="match status" value="1"/>
</dbReference>
<evidence type="ECO:0000313" key="3">
    <source>
        <dbReference type="EMBL" id="KAG5637665.1"/>
    </source>
</evidence>
<reference evidence="3" key="1">
    <citation type="submission" date="2021-02" db="EMBL/GenBank/DDBJ databases">
        <authorList>
            <person name="Nieuwenhuis M."/>
            <person name="Van De Peppel L.J.J."/>
        </authorList>
    </citation>
    <scope>NUCLEOTIDE SEQUENCE</scope>
    <source>
        <strain evidence="3">D49</strain>
    </source>
</reference>
<dbReference type="PANTHER" id="PTHR13410:SF9">
    <property type="entry name" value="PROTEIN PBDC1"/>
    <property type="match status" value="1"/>
</dbReference>
<dbReference type="GO" id="GO:0005737">
    <property type="term" value="C:cytoplasm"/>
    <property type="evidence" value="ECO:0007669"/>
    <property type="project" value="TreeGrafter"/>
</dbReference>
<reference evidence="3" key="2">
    <citation type="submission" date="2021-10" db="EMBL/GenBank/DDBJ databases">
        <title>Phylogenomics reveals ancestral predisposition of the termite-cultivated fungus Termitomyces towards a domesticated lifestyle.</title>
        <authorList>
            <person name="Auxier B."/>
            <person name="Grum-Grzhimaylo A."/>
            <person name="Cardenas M.E."/>
            <person name="Lodge J.D."/>
            <person name="Laessoe T."/>
            <person name="Pedersen O."/>
            <person name="Smith M.E."/>
            <person name="Kuyper T.W."/>
            <person name="Franco-Molano E.A."/>
            <person name="Baroni T.J."/>
            <person name="Aanen D.K."/>
        </authorList>
    </citation>
    <scope>NUCLEOTIDE SEQUENCE</scope>
    <source>
        <strain evidence="3">D49</strain>
    </source>
</reference>
<dbReference type="EMBL" id="JABCKI010005812">
    <property type="protein sequence ID" value="KAG5637665.1"/>
    <property type="molecule type" value="Genomic_DNA"/>
</dbReference>
<evidence type="ECO:0000259" key="2">
    <source>
        <dbReference type="Pfam" id="PF04669"/>
    </source>
</evidence>
<dbReference type="Gene3D" id="1.10.3560.10">
    <property type="entry name" value="yst0336 like domain"/>
    <property type="match status" value="1"/>
</dbReference>
<name>A0A9P7K693_9AGAR</name>
<feature type="coiled-coil region" evidence="1">
    <location>
        <begin position="141"/>
        <end position="168"/>
    </location>
</feature>
<protein>
    <recommendedName>
        <fullName evidence="2">Polysaccharide biosynthesis domain-containing protein</fullName>
    </recommendedName>
</protein>
<dbReference type="PANTHER" id="PTHR13410">
    <property type="entry name" value="PROTEIN PBDC1"/>
    <property type="match status" value="1"/>
</dbReference>
<evidence type="ECO:0000313" key="4">
    <source>
        <dbReference type="Proteomes" id="UP000717328"/>
    </source>
</evidence>
<accession>A0A9P7K693</accession>
<dbReference type="InterPro" id="IPR008476">
    <property type="entry name" value="PBDC1_metazoa/fungi"/>
</dbReference>